<reference evidence="2" key="1">
    <citation type="submission" date="2021-12" db="EMBL/GenBank/DDBJ databases">
        <title>Alicyclobacillaceae gen. nov., sp. nov., isolated from chalcocite enrichment system.</title>
        <authorList>
            <person name="Jiang Z."/>
        </authorList>
    </citation>
    <scope>NUCLEOTIDE SEQUENCE</scope>
    <source>
        <strain evidence="2">MYW30-H2</strain>
    </source>
</reference>
<keyword evidence="1" id="KW-0812">Transmembrane</keyword>
<accession>A0ABY4CHH4</accession>
<evidence type="ECO:0000313" key="3">
    <source>
        <dbReference type="Proteomes" id="UP000830167"/>
    </source>
</evidence>
<dbReference type="RefSeq" id="WP_347436663.1">
    <property type="nucleotide sequence ID" value="NZ_CP089291.1"/>
</dbReference>
<keyword evidence="1" id="KW-0472">Membrane</keyword>
<name>A0ABY4CHH4_9BACL</name>
<keyword evidence="3" id="KW-1185">Reference proteome</keyword>
<gene>
    <name evidence="2" type="ORF">LSG31_19195</name>
</gene>
<dbReference type="EMBL" id="CP089291">
    <property type="protein sequence ID" value="UOF89968.1"/>
    <property type="molecule type" value="Genomic_DNA"/>
</dbReference>
<dbReference type="PANTHER" id="PTHR40034:SF1">
    <property type="entry name" value="BSL5891 PROTEIN"/>
    <property type="match status" value="1"/>
</dbReference>
<feature type="transmembrane region" description="Helical" evidence="1">
    <location>
        <begin position="12"/>
        <end position="32"/>
    </location>
</feature>
<dbReference type="Proteomes" id="UP000830167">
    <property type="component" value="Chromosome"/>
</dbReference>
<proteinExistence type="predicted"/>
<evidence type="ECO:0000256" key="1">
    <source>
        <dbReference type="SAM" id="Phobius"/>
    </source>
</evidence>
<evidence type="ECO:0000313" key="2">
    <source>
        <dbReference type="EMBL" id="UOF89968.1"/>
    </source>
</evidence>
<sequence>MNDQQQKKSELTAWHLLLIIPFIATLWMPFYASKDPVIWGIPYFYFYQSLWVVISAILTGIVYFATKNR</sequence>
<feature type="transmembrane region" description="Helical" evidence="1">
    <location>
        <begin position="44"/>
        <end position="65"/>
    </location>
</feature>
<dbReference type="Pfam" id="PF11755">
    <property type="entry name" value="DUF3311"/>
    <property type="match status" value="1"/>
</dbReference>
<dbReference type="InterPro" id="IPR021741">
    <property type="entry name" value="DUF3311"/>
</dbReference>
<keyword evidence="1" id="KW-1133">Transmembrane helix</keyword>
<protein>
    <submittedName>
        <fullName evidence="2">DUF3311 domain-containing protein</fullName>
    </submittedName>
</protein>
<dbReference type="PANTHER" id="PTHR40034">
    <property type="entry name" value="BSL5891 PROTEIN"/>
    <property type="match status" value="1"/>
</dbReference>
<organism evidence="2 3">
    <name type="scientific">Fodinisporobacter ferrooxydans</name>
    <dbReference type="NCBI Taxonomy" id="2901836"/>
    <lineage>
        <taxon>Bacteria</taxon>
        <taxon>Bacillati</taxon>
        <taxon>Bacillota</taxon>
        <taxon>Bacilli</taxon>
        <taxon>Bacillales</taxon>
        <taxon>Alicyclobacillaceae</taxon>
        <taxon>Fodinisporobacter</taxon>
    </lineage>
</organism>